<dbReference type="Pfam" id="PF00437">
    <property type="entry name" value="T2SSE"/>
    <property type="match status" value="1"/>
</dbReference>
<evidence type="ECO:0000256" key="2">
    <source>
        <dbReference type="SAM" id="MobiDB-lite"/>
    </source>
</evidence>
<accession>A0A239BNZ2</accession>
<dbReference type="AlphaFoldDB" id="A0A239BNZ2"/>
<gene>
    <name evidence="4" type="ORF">SAMN04488107_1307</name>
</gene>
<dbReference type="InterPro" id="IPR050921">
    <property type="entry name" value="T4SS_GSP_E_ATPase"/>
</dbReference>
<dbReference type="InterPro" id="IPR001482">
    <property type="entry name" value="T2SS/T4SS_dom"/>
</dbReference>
<feature type="region of interest" description="Disordered" evidence="2">
    <location>
        <begin position="1"/>
        <end position="24"/>
    </location>
</feature>
<feature type="domain" description="Bacterial type II secretion system protein E" evidence="3">
    <location>
        <begin position="117"/>
        <end position="400"/>
    </location>
</feature>
<comment type="similarity">
    <text evidence="1">Belongs to the GSP E family.</text>
</comment>
<evidence type="ECO:0000313" key="5">
    <source>
        <dbReference type="Proteomes" id="UP000198386"/>
    </source>
</evidence>
<dbReference type="PANTHER" id="PTHR30486">
    <property type="entry name" value="TWITCHING MOTILITY PROTEIN PILT"/>
    <property type="match status" value="1"/>
</dbReference>
<dbReference type="PANTHER" id="PTHR30486:SF15">
    <property type="entry name" value="TYPE II_IV SECRETION SYSTEM ATPASE"/>
    <property type="match status" value="1"/>
</dbReference>
<proteinExistence type="inferred from homology"/>
<dbReference type="EMBL" id="FZOH01000002">
    <property type="protein sequence ID" value="SNS09088.1"/>
    <property type="molecule type" value="Genomic_DNA"/>
</dbReference>
<dbReference type="FunFam" id="3.40.50.300:FF:000521">
    <property type="entry name" value="Type II secretion system protein E"/>
    <property type="match status" value="1"/>
</dbReference>
<dbReference type="Gene3D" id="3.30.450.380">
    <property type="match status" value="1"/>
</dbReference>
<keyword evidence="5" id="KW-1185">Reference proteome</keyword>
<sequence>MNLASRLAAAKGRPAEPAPGALHGPVPAAQPVVAAPRPVPAAVPAPPTDALTRLKDRVAKALFERMGSRLNDPSLSEEQLRGIVLGELDVVVDEEKVPLSADERARLTAELADDVLGFGPLQRLLDDPSVTEIMCNGPDAVYVEQGGKLVRSGARFTSEEHLRRVIDRIVSRVGRRIDESSPMVDARLADGSRVNAIIPPLAFSGSTLTIRKFAKDPFGVEDLIGFGTLSPEMAELLHACVEARLNIIVSGGTGTGKTTLLNVLSSFIPEGERIVTIEDAVELQLQQAHVVRLESRPPNIEGRGAVTIRDLVRNSLRMRPDRIVVGECRGGESLDMLQAMNTGHDGSLSTVHANSPRDAIARLETLVLMAGMDLPLRAIREQIASAVDVVVQLTRLRDGTRRVTHVTEVQGMEGETVTLQDAFLFDYSAGVDAGGRFLGKPVATGVRPRFTDRFEELGIRVSPSVFGVAGPARARGWG</sequence>
<protein>
    <submittedName>
        <fullName evidence="4">Pilus assembly protein CpaF</fullName>
    </submittedName>
</protein>
<evidence type="ECO:0000313" key="4">
    <source>
        <dbReference type="EMBL" id="SNS09088.1"/>
    </source>
</evidence>
<dbReference type="InterPro" id="IPR027417">
    <property type="entry name" value="P-loop_NTPase"/>
</dbReference>
<dbReference type="SUPFAM" id="SSF52540">
    <property type="entry name" value="P-loop containing nucleoside triphosphate hydrolases"/>
    <property type="match status" value="1"/>
</dbReference>
<dbReference type="Gene3D" id="3.40.50.300">
    <property type="entry name" value="P-loop containing nucleotide triphosphate hydrolases"/>
    <property type="match status" value="1"/>
</dbReference>
<dbReference type="OrthoDB" id="9810761at2"/>
<dbReference type="RefSeq" id="WP_089403048.1">
    <property type="nucleotide sequence ID" value="NZ_FZOH01000002.1"/>
</dbReference>
<dbReference type="CDD" id="cd01130">
    <property type="entry name" value="VirB11-like_ATPase"/>
    <property type="match status" value="1"/>
</dbReference>
<name>A0A239BNZ2_9ACTN</name>
<dbReference type="GO" id="GO:0016887">
    <property type="term" value="F:ATP hydrolysis activity"/>
    <property type="evidence" value="ECO:0007669"/>
    <property type="project" value="InterPro"/>
</dbReference>
<dbReference type="Proteomes" id="UP000198386">
    <property type="component" value="Unassembled WGS sequence"/>
</dbReference>
<organism evidence="4 5">
    <name type="scientific">Geodermatophilus saharensis</name>
    <dbReference type="NCBI Taxonomy" id="1137994"/>
    <lineage>
        <taxon>Bacteria</taxon>
        <taxon>Bacillati</taxon>
        <taxon>Actinomycetota</taxon>
        <taxon>Actinomycetes</taxon>
        <taxon>Geodermatophilales</taxon>
        <taxon>Geodermatophilaceae</taxon>
        <taxon>Geodermatophilus</taxon>
    </lineage>
</organism>
<reference evidence="5" key="1">
    <citation type="submission" date="2017-06" db="EMBL/GenBank/DDBJ databases">
        <authorList>
            <person name="Varghese N."/>
            <person name="Submissions S."/>
        </authorList>
    </citation>
    <scope>NUCLEOTIDE SEQUENCE [LARGE SCALE GENOMIC DNA]</scope>
    <source>
        <strain evidence="5">DSM 45423</strain>
    </source>
</reference>
<evidence type="ECO:0000259" key="3">
    <source>
        <dbReference type="Pfam" id="PF00437"/>
    </source>
</evidence>
<evidence type="ECO:0000256" key="1">
    <source>
        <dbReference type="ARBA" id="ARBA00006611"/>
    </source>
</evidence>